<dbReference type="InterPro" id="IPR013498">
    <property type="entry name" value="Topo_IA_Znf"/>
</dbReference>
<protein>
    <submittedName>
        <fullName evidence="5">Topoisomerase DNA-binding C4 zinc finger domain-containing protein</fullName>
    </submittedName>
</protein>
<dbReference type="Pfam" id="PF01396">
    <property type="entry name" value="Zn_ribbon_Top1"/>
    <property type="match status" value="1"/>
</dbReference>
<evidence type="ECO:0000259" key="4">
    <source>
        <dbReference type="Pfam" id="PF02805"/>
    </source>
</evidence>
<reference evidence="5 6" key="1">
    <citation type="submission" date="2024-10" db="EMBL/GenBank/DDBJ databases">
        <authorList>
            <person name="Sang B.-I."/>
            <person name="Prabhaharan D."/>
        </authorList>
    </citation>
    <scope>NUCLEOTIDE SEQUENCE [LARGE SCALE GENOMIC DNA]</scope>
    <source>
        <strain evidence="5 6">MH</strain>
    </source>
</reference>
<keyword evidence="5" id="KW-0238">DNA-binding</keyword>
<name>A0ABW7DSN7_9FIRM</name>
<accession>A0ABW7DSN7</accession>
<feature type="compositionally biased region" description="Polar residues" evidence="2">
    <location>
        <begin position="286"/>
        <end position="312"/>
    </location>
</feature>
<dbReference type="GO" id="GO:0003677">
    <property type="term" value="F:DNA binding"/>
    <property type="evidence" value="ECO:0007669"/>
    <property type="project" value="UniProtKB-KW"/>
</dbReference>
<dbReference type="Pfam" id="PF02805">
    <property type="entry name" value="Ada_Zn_binding"/>
    <property type="match status" value="1"/>
</dbReference>
<organism evidence="5 6">
    <name type="scientific">Megasphaera hexanoica</name>
    <dbReference type="NCBI Taxonomy" id="1675036"/>
    <lineage>
        <taxon>Bacteria</taxon>
        <taxon>Bacillati</taxon>
        <taxon>Bacillota</taxon>
        <taxon>Negativicutes</taxon>
        <taxon>Veillonellales</taxon>
        <taxon>Veillonellaceae</taxon>
        <taxon>Megasphaera</taxon>
    </lineage>
</organism>
<feature type="region of interest" description="Disordered" evidence="2">
    <location>
        <begin position="242"/>
        <end position="314"/>
    </location>
</feature>
<sequence>MTTDKLPQTTAPLCPHCGIAMRKRHGRFGFFWGCPNYPRCPFTLDYPDGKLSVSQKDFLTKLNAIEDLCKSYSSKISKGTDEAEIQSLLVSFENEFTAAKKSIATYFQRQKYFSMQEYVNTLAGLVYYTGATTLCSLNALTEALRINGIAQGLIYSTDANAEKLHNLDTYIRRKMQQPDSILPPPNNHITVTCSNPPPPRNGYIDISSKPHSYSFIKFKYLALCIVILVAFFSRGFGLLSPSPVKPNATPRTTQSAPVKSQPASSKSSSTSSKSLHPEFAAPAKASSATSNSYTRRSQSISNTNPGDQNPITTAYVGNKRTGVFHRAGCRAERRMSERNRLYFDNRNELINRGFRPCQICNP</sequence>
<evidence type="ECO:0000256" key="2">
    <source>
        <dbReference type="SAM" id="MobiDB-lite"/>
    </source>
</evidence>
<dbReference type="InterPro" id="IPR035451">
    <property type="entry name" value="Ada-like_dom_sf"/>
</dbReference>
<feature type="domain" description="DNA topoisomerase type IA zn finger" evidence="3">
    <location>
        <begin position="14"/>
        <end position="45"/>
    </location>
</feature>
<evidence type="ECO:0000313" key="6">
    <source>
        <dbReference type="Proteomes" id="UP001605989"/>
    </source>
</evidence>
<dbReference type="EMBL" id="JBIEKR010000013">
    <property type="protein sequence ID" value="MFG6274068.1"/>
    <property type="molecule type" value="Genomic_DNA"/>
</dbReference>
<dbReference type="SUPFAM" id="SSF57783">
    <property type="entry name" value="Zinc beta-ribbon"/>
    <property type="match status" value="1"/>
</dbReference>
<evidence type="ECO:0000256" key="1">
    <source>
        <dbReference type="ARBA" id="ARBA00023159"/>
    </source>
</evidence>
<dbReference type="Gene3D" id="3.40.10.10">
    <property type="entry name" value="DNA Methylphosphotriester Repair Domain"/>
    <property type="match status" value="1"/>
</dbReference>
<dbReference type="InterPro" id="IPR004026">
    <property type="entry name" value="Ada_DNA_repair_Zn-bd"/>
</dbReference>
<keyword evidence="1" id="KW-0010">Activator</keyword>
<feature type="domain" description="Ada DNA repair metal-binding" evidence="4">
    <location>
        <begin position="314"/>
        <end position="362"/>
    </location>
</feature>
<evidence type="ECO:0000313" key="5">
    <source>
        <dbReference type="EMBL" id="MFG6274068.1"/>
    </source>
</evidence>
<evidence type="ECO:0000259" key="3">
    <source>
        <dbReference type="Pfam" id="PF01396"/>
    </source>
</evidence>
<dbReference type="Gene3D" id="3.30.65.10">
    <property type="entry name" value="Bacterial Topoisomerase I, domain 1"/>
    <property type="match status" value="1"/>
</dbReference>
<dbReference type="Proteomes" id="UP001605989">
    <property type="component" value="Unassembled WGS sequence"/>
</dbReference>
<feature type="compositionally biased region" description="Low complexity" evidence="2">
    <location>
        <begin position="254"/>
        <end position="274"/>
    </location>
</feature>
<proteinExistence type="predicted"/>
<keyword evidence="6" id="KW-1185">Reference proteome</keyword>
<dbReference type="RefSeq" id="WP_113855211.1">
    <property type="nucleotide sequence ID" value="NZ_CP011940.1"/>
</dbReference>
<dbReference type="SUPFAM" id="SSF57884">
    <property type="entry name" value="Ada DNA repair protein, N-terminal domain (N-Ada 10)"/>
    <property type="match status" value="1"/>
</dbReference>
<gene>
    <name evidence="5" type="ORF">ACGTZG_12825</name>
</gene>
<comment type="caution">
    <text evidence="5">The sequence shown here is derived from an EMBL/GenBank/DDBJ whole genome shotgun (WGS) entry which is preliminary data.</text>
</comment>